<dbReference type="Pfam" id="PF19451">
    <property type="entry name" value="DUF5989"/>
    <property type="match status" value="1"/>
</dbReference>
<sequence length="59" mass="6977">MWMIRDLFDRIETAWELLGFLRRRKLWWLYPLVFLLLLSGILIGAGTSTGVGPFIYTLF</sequence>
<accession>A0A382KBU8</accession>
<keyword evidence="1" id="KW-1133">Transmembrane helix</keyword>
<dbReference type="InterPro" id="IPR046031">
    <property type="entry name" value="DUF5989"/>
</dbReference>
<evidence type="ECO:0000313" key="2">
    <source>
        <dbReference type="EMBL" id="SVC20201.1"/>
    </source>
</evidence>
<dbReference type="AlphaFoldDB" id="A0A382KBU8"/>
<reference evidence="2" key="1">
    <citation type="submission" date="2018-05" db="EMBL/GenBank/DDBJ databases">
        <authorList>
            <person name="Lanie J.A."/>
            <person name="Ng W.-L."/>
            <person name="Kazmierczak K.M."/>
            <person name="Andrzejewski T.M."/>
            <person name="Davidsen T.M."/>
            <person name="Wayne K.J."/>
            <person name="Tettelin H."/>
            <person name="Glass J.I."/>
            <person name="Rusch D."/>
            <person name="Podicherti R."/>
            <person name="Tsui H.-C.T."/>
            <person name="Winkler M.E."/>
        </authorList>
    </citation>
    <scope>NUCLEOTIDE SEQUENCE</scope>
</reference>
<name>A0A382KBU8_9ZZZZ</name>
<keyword evidence="1" id="KW-0812">Transmembrane</keyword>
<organism evidence="2">
    <name type="scientific">marine metagenome</name>
    <dbReference type="NCBI Taxonomy" id="408172"/>
    <lineage>
        <taxon>unclassified sequences</taxon>
        <taxon>metagenomes</taxon>
        <taxon>ecological metagenomes</taxon>
    </lineage>
</organism>
<dbReference type="EMBL" id="UINC01078789">
    <property type="protein sequence ID" value="SVC20201.1"/>
    <property type="molecule type" value="Genomic_DNA"/>
</dbReference>
<feature type="transmembrane region" description="Helical" evidence="1">
    <location>
        <begin position="27"/>
        <end position="56"/>
    </location>
</feature>
<proteinExistence type="predicted"/>
<protein>
    <submittedName>
        <fullName evidence="2">Uncharacterized protein</fullName>
    </submittedName>
</protein>
<gene>
    <name evidence="2" type="ORF">METZ01_LOCUS273055</name>
</gene>
<keyword evidence="1" id="KW-0472">Membrane</keyword>
<evidence type="ECO:0000256" key="1">
    <source>
        <dbReference type="SAM" id="Phobius"/>
    </source>
</evidence>